<dbReference type="AlphaFoldDB" id="A0A3E3DV49"/>
<keyword evidence="4" id="KW-0808">Transferase</keyword>
<dbReference type="GO" id="GO:0022877">
    <property type="term" value="F:protein-N(PI)-phosphohistidine-fructose phosphotransferase system transporter activity"/>
    <property type="evidence" value="ECO:0007669"/>
    <property type="project" value="InterPro"/>
</dbReference>
<evidence type="ECO:0000256" key="2">
    <source>
        <dbReference type="ARBA" id="ARBA00022553"/>
    </source>
</evidence>
<dbReference type="GO" id="GO:0016301">
    <property type="term" value="F:kinase activity"/>
    <property type="evidence" value="ECO:0007669"/>
    <property type="project" value="UniProtKB-KW"/>
</dbReference>
<evidence type="ECO:0000259" key="7">
    <source>
        <dbReference type="PROSITE" id="PS51099"/>
    </source>
</evidence>
<keyword evidence="3 8" id="KW-0762">Sugar transport</keyword>
<dbReference type="NCBIfam" id="TIGR00829">
    <property type="entry name" value="FRU"/>
    <property type="match status" value="1"/>
</dbReference>
<feature type="domain" description="PTS EIIB type-2" evidence="7">
    <location>
        <begin position="1"/>
        <end position="98"/>
    </location>
</feature>
<organism evidence="8 9">
    <name type="scientific">Faecalicoccus pleomorphus</name>
    <dbReference type="NCBI Taxonomy" id="1323"/>
    <lineage>
        <taxon>Bacteria</taxon>
        <taxon>Bacillati</taxon>
        <taxon>Bacillota</taxon>
        <taxon>Erysipelotrichia</taxon>
        <taxon>Erysipelotrichales</taxon>
        <taxon>Erysipelotrichaceae</taxon>
        <taxon>Faecalicoccus</taxon>
    </lineage>
</organism>
<dbReference type="Proteomes" id="UP000260721">
    <property type="component" value="Unassembled WGS sequence"/>
</dbReference>
<keyword evidence="6" id="KW-0418">Kinase</keyword>
<dbReference type="GO" id="GO:0005886">
    <property type="term" value="C:plasma membrane"/>
    <property type="evidence" value="ECO:0007669"/>
    <property type="project" value="TreeGrafter"/>
</dbReference>
<dbReference type="RefSeq" id="WP_117447198.1">
    <property type="nucleotide sequence ID" value="NZ_CALCIP010000014.1"/>
</dbReference>
<dbReference type="InterPro" id="IPR013011">
    <property type="entry name" value="PTS_EIIB_2"/>
</dbReference>
<accession>A0A3E3DV49</accession>
<dbReference type="PANTHER" id="PTHR30505:SF0">
    <property type="entry name" value="FRUCTOSE-LIKE PTS SYSTEM EIIBC COMPONENT-RELATED"/>
    <property type="match status" value="1"/>
</dbReference>
<dbReference type="EMBL" id="QUSK01000035">
    <property type="protein sequence ID" value="RGD73111.1"/>
    <property type="molecule type" value="Genomic_DNA"/>
</dbReference>
<reference evidence="8 9" key="1">
    <citation type="submission" date="2018-08" db="EMBL/GenBank/DDBJ databases">
        <title>A genome reference for cultivated species of the human gut microbiota.</title>
        <authorList>
            <person name="Zou Y."/>
            <person name="Xue W."/>
            <person name="Luo G."/>
        </authorList>
    </citation>
    <scope>NUCLEOTIDE SEQUENCE [LARGE SCALE GENOMIC DNA]</scope>
    <source>
        <strain evidence="8 9">TF08-11</strain>
    </source>
</reference>
<comment type="caution">
    <text evidence="8">The sequence shown here is derived from an EMBL/GenBank/DDBJ whole genome shotgun (WGS) entry which is preliminary data.</text>
</comment>
<dbReference type="FunFam" id="3.40.50.2300:FF:000014">
    <property type="entry name" value="PTS system fructose-like transporter subunit IIB"/>
    <property type="match status" value="1"/>
</dbReference>
<evidence type="ECO:0000256" key="3">
    <source>
        <dbReference type="ARBA" id="ARBA00022597"/>
    </source>
</evidence>
<protein>
    <submittedName>
        <fullName evidence="8">PTS sugar transporter subunit IIC</fullName>
    </submittedName>
</protein>
<evidence type="ECO:0000313" key="9">
    <source>
        <dbReference type="Proteomes" id="UP000260721"/>
    </source>
</evidence>
<keyword evidence="2" id="KW-0597">Phosphoprotein</keyword>
<evidence type="ECO:0000313" key="8">
    <source>
        <dbReference type="EMBL" id="RGD73111.1"/>
    </source>
</evidence>
<dbReference type="InterPro" id="IPR003353">
    <property type="entry name" value="PTS_IIB_fruc"/>
</dbReference>
<dbReference type="GO" id="GO:0009401">
    <property type="term" value="P:phosphoenolpyruvate-dependent sugar phosphotransferase system"/>
    <property type="evidence" value="ECO:0007669"/>
    <property type="project" value="UniProtKB-KW"/>
</dbReference>
<dbReference type="PROSITE" id="PS51099">
    <property type="entry name" value="PTS_EIIB_TYPE_2"/>
    <property type="match status" value="1"/>
</dbReference>
<name>A0A3E3DV49_9FIRM</name>
<sequence>MKIIGVCACPAGIAHTYMAAENLERAAKKRGYEVKIETDGSAGVENKLTEEDIQLADYIIVAADTNVETERFRGKKVLEASVTDAIRNVKKIFDAIENGEVDIY</sequence>
<dbReference type="SUPFAM" id="SSF52794">
    <property type="entry name" value="PTS system IIB component-like"/>
    <property type="match status" value="1"/>
</dbReference>
<dbReference type="InterPro" id="IPR050864">
    <property type="entry name" value="Bacterial_PTS_Sugar_Transport"/>
</dbReference>
<dbReference type="Gene3D" id="3.40.50.2300">
    <property type="match status" value="1"/>
</dbReference>
<dbReference type="Pfam" id="PF02302">
    <property type="entry name" value="PTS_IIB"/>
    <property type="match status" value="1"/>
</dbReference>
<dbReference type="InterPro" id="IPR003501">
    <property type="entry name" value="PTS_EIIB_2/3"/>
</dbReference>
<dbReference type="PANTHER" id="PTHR30505">
    <property type="entry name" value="FRUCTOSE-LIKE PERMEASE"/>
    <property type="match status" value="1"/>
</dbReference>
<dbReference type="CDD" id="cd05569">
    <property type="entry name" value="PTS_IIB_fructose"/>
    <property type="match status" value="1"/>
</dbReference>
<evidence type="ECO:0000256" key="5">
    <source>
        <dbReference type="ARBA" id="ARBA00022683"/>
    </source>
</evidence>
<keyword evidence="1" id="KW-0813">Transport</keyword>
<proteinExistence type="predicted"/>
<gene>
    <name evidence="8" type="ORF">DXC78_11765</name>
</gene>
<evidence type="ECO:0000256" key="1">
    <source>
        <dbReference type="ARBA" id="ARBA00022448"/>
    </source>
</evidence>
<evidence type="ECO:0000256" key="4">
    <source>
        <dbReference type="ARBA" id="ARBA00022679"/>
    </source>
</evidence>
<dbReference type="InterPro" id="IPR036095">
    <property type="entry name" value="PTS_EIIB-like_sf"/>
</dbReference>
<keyword evidence="5" id="KW-0598">Phosphotransferase system</keyword>
<dbReference type="GO" id="GO:0090563">
    <property type="term" value="F:protein-phosphocysteine-sugar phosphotransferase activity"/>
    <property type="evidence" value="ECO:0007669"/>
    <property type="project" value="TreeGrafter"/>
</dbReference>
<evidence type="ECO:0000256" key="6">
    <source>
        <dbReference type="ARBA" id="ARBA00022777"/>
    </source>
</evidence>